<dbReference type="Pfam" id="PF25116">
    <property type="entry name" value="CBM87_Agd3"/>
    <property type="match status" value="1"/>
</dbReference>
<dbReference type="PANTHER" id="PTHR31002:SF34">
    <property type="entry name" value="CELL WALL PROTEIN CWP1-RELATED"/>
    <property type="match status" value="1"/>
</dbReference>
<dbReference type="Pfam" id="PF25115">
    <property type="entry name" value="Agd3_CE"/>
    <property type="match status" value="1"/>
</dbReference>
<dbReference type="InterPro" id="IPR056825">
    <property type="entry name" value="Agd3_C"/>
</dbReference>
<protein>
    <recommendedName>
        <fullName evidence="8">Extracellular serine-rich protein</fullName>
    </recommendedName>
</protein>
<dbReference type="InterPro" id="IPR050788">
    <property type="entry name" value="Yeast_SRP1/TIP1_CWP"/>
</dbReference>
<organism evidence="6 7">
    <name type="scientific">Arthrobotrys musiformis</name>
    <dbReference type="NCBI Taxonomy" id="47236"/>
    <lineage>
        <taxon>Eukaryota</taxon>
        <taxon>Fungi</taxon>
        <taxon>Dikarya</taxon>
        <taxon>Ascomycota</taxon>
        <taxon>Pezizomycotina</taxon>
        <taxon>Orbiliomycetes</taxon>
        <taxon>Orbiliales</taxon>
        <taxon>Orbiliaceae</taxon>
        <taxon>Arthrobotrys</taxon>
    </lineage>
</organism>
<dbReference type="Proteomes" id="UP001370758">
    <property type="component" value="Unassembled WGS sequence"/>
</dbReference>
<feature type="region of interest" description="Disordered" evidence="1">
    <location>
        <begin position="69"/>
        <end position="89"/>
    </location>
</feature>
<dbReference type="EMBL" id="JAVHJL010000006">
    <property type="protein sequence ID" value="KAK6501422.1"/>
    <property type="molecule type" value="Genomic_DNA"/>
</dbReference>
<feature type="domain" description="Agd3 CBM87" evidence="4">
    <location>
        <begin position="192"/>
        <end position="411"/>
    </location>
</feature>
<evidence type="ECO:0000256" key="1">
    <source>
        <dbReference type="SAM" id="MobiDB-lite"/>
    </source>
</evidence>
<dbReference type="AlphaFoldDB" id="A0AAV9W551"/>
<evidence type="ECO:0000259" key="4">
    <source>
        <dbReference type="Pfam" id="PF25116"/>
    </source>
</evidence>
<keyword evidence="2" id="KW-0732">Signal</keyword>
<dbReference type="Pfam" id="PF25117">
    <property type="entry name" value="Agd3_C"/>
    <property type="match status" value="1"/>
</dbReference>
<proteinExistence type="predicted"/>
<name>A0AAV9W551_9PEZI</name>
<evidence type="ECO:0000259" key="5">
    <source>
        <dbReference type="Pfam" id="PF25117"/>
    </source>
</evidence>
<evidence type="ECO:0000256" key="2">
    <source>
        <dbReference type="SAM" id="SignalP"/>
    </source>
</evidence>
<evidence type="ECO:0000313" key="6">
    <source>
        <dbReference type="EMBL" id="KAK6501422.1"/>
    </source>
</evidence>
<feature type="compositionally biased region" description="Low complexity" evidence="1">
    <location>
        <begin position="156"/>
        <end position="178"/>
    </location>
</feature>
<dbReference type="PANTHER" id="PTHR31002">
    <property type="entry name" value="SERIPAUPERIN"/>
    <property type="match status" value="1"/>
</dbReference>
<feature type="domain" description="Agd3 deacetylase" evidence="3">
    <location>
        <begin position="425"/>
        <end position="799"/>
    </location>
</feature>
<keyword evidence="7" id="KW-1185">Reference proteome</keyword>
<feature type="domain" description="Agd3 C-terminal" evidence="5">
    <location>
        <begin position="803"/>
        <end position="867"/>
    </location>
</feature>
<gene>
    <name evidence="6" type="ORF">TWF481_009261</name>
</gene>
<feature type="signal peptide" evidence="2">
    <location>
        <begin position="1"/>
        <end position="17"/>
    </location>
</feature>
<comment type="caution">
    <text evidence="6">The sequence shown here is derived from an EMBL/GenBank/DDBJ whole genome shotgun (WGS) entry which is preliminary data.</text>
</comment>
<dbReference type="InterPro" id="IPR056827">
    <property type="entry name" value="CBM87_Agd3"/>
</dbReference>
<feature type="region of interest" description="Disordered" evidence="1">
    <location>
        <begin position="155"/>
        <end position="178"/>
    </location>
</feature>
<dbReference type="InterPro" id="IPR056826">
    <property type="entry name" value="Agd3_CE"/>
</dbReference>
<reference evidence="6 7" key="1">
    <citation type="submission" date="2023-08" db="EMBL/GenBank/DDBJ databases">
        <authorList>
            <person name="Palmer J.M."/>
        </authorList>
    </citation>
    <scope>NUCLEOTIDE SEQUENCE [LARGE SCALE GENOMIC DNA]</scope>
    <source>
        <strain evidence="6 7">TWF481</strain>
    </source>
</reference>
<sequence>MANLLEVLLSIYSQLLAIQSQIQTSSKSSTTTTAKVPSTTSAKITSTTSKIVSTSATAKASVSSVQSTVPASSVRSTTTSTAKSTSTTAKAASSAAASSSKAASSAAASSSKAASSVQVSSAINIDSVLSSVASIISTSVIPEVSTALPSVEVQNPLSSSVGPGPSAPSADTSSLSSTSTAAAPSATYALLNNVLILAPDASTAALTEQPLDGYGMAWDTFIVPKEGIDLPALTVNNSDGTVTCKYNIIAMHSQLSYDYGDSGWRSALTTDQMNQIYAYQVSCGVRMVHFNIWPGSYAFGADAVGGCCNSGDDQNVTVIKEVADARFPSAGLNAVPLSLSGLYHVPSKIIDTNLTQTTAFLEFGPNLQYADTTVGGVINTFPDGRSQMAFFCSFGTWSPTSAYLNHIWIHWATHGLYDGYRRVLLGTQIDDVLLGTEAWDTGITYRTTVTDMVAHAEWVTDVNTRLATTNPGSHYMVELGLNGNGNLLQSYDVMQLKTSLAGTCEDPIWYANDPDTTPLEFQKVLGTGTDSWPSDIVDFSLYTATCLNLDPLSVWLWTTVPARTAYYFVSHTFTHLSLNNATYNDTYREINWNLRYFKKTGLDVNTQISLGGIIPPAITGMHNGDALQAMKDNGVWNAVGDNTRPPLRNQNSVYWPLYTTVANNGYDGFQITPRFATRIYFNCDTSDCTVAEWVGTSTAKGDINDLLAIEKETTINSLLNLMHDPYMFHQANMRTNITNSVTIPGTSNTKKFSLLQMWTETQIAEFQRLVTWPILTYKHDDIATAFKNRYQRDLCYAQVSQGISQGKVVSVTVSTPNNTCGVEIAVTVPGGVKETGSNIRIEKIGNDLPTVWVKLNGQPVTLTLSTPLSIGGL</sequence>
<evidence type="ECO:0008006" key="8">
    <source>
        <dbReference type="Google" id="ProtNLM"/>
    </source>
</evidence>
<accession>A0AAV9W551</accession>
<evidence type="ECO:0000259" key="3">
    <source>
        <dbReference type="Pfam" id="PF25115"/>
    </source>
</evidence>
<feature type="chain" id="PRO_5043889044" description="Extracellular serine-rich protein" evidence="2">
    <location>
        <begin position="18"/>
        <end position="873"/>
    </location>
</feature>
<evidence type="ECO:0000313" key="7">
    <source>
        <dbReference type="Proteomes" id="UP001370758"/>
    </source>
</evidence>